<protein>
    <submittedName>
        <fullName evidence="4">BICD family like cargo adaptor 1</fullName>
    </submittedName>
</protein>
<dbReference type="OrthoDB" id="9451547at2759"/>
<keyword evidence="1 2" id="KW-0175">Coiled coil</keyword>
<dbReference type="AlphaFoldDB" id="A0A3Q3ADE9"/>
<dbReference type="PANTHER" id="PTHR32123:SF12">
    <property type="entry name" value="BICD FAMILY-LIKE CARGO ADAPTER 1"/>
    <property type="match status" value="1"/>
</dbReference>
<keyword evidence="5" id="KW-1185">Reference proteome</keyword>
<feature type="region of interest" description="Disordered" evidence="3">
    <location>
        <begin position="1"/>
        <end position="51"/>
    </location>
</feature>
<dbReference type="InterPro" id="IPR051149">
    <property type="entry name" value="Spindly/BICDR_Dynein_Adapter"/>
</dbReference>
<evidence type="ECO:0000256" key="2">
    <source>
        <dbReference type="SAM" id="Coils"/>
    </source>
</evidence>
<evidence type="ECO:0000313" key="5">
    <source>
        <dbReference type="Proteomes" id="UP000264800"/>
    </source>
</evidence>
<name>A0A3Q3ADE9_KRYMA</name>
<accession>A0A3Q3ADE9</accession>
<dbReference type="KEGG" id="kmr:108234908"/>
<feature type="coiled-coil region" evidence="2">
    <location>
        <begin position="247"/>
        <end position="366"/>
    </location>
</feature>
<evidence type="ECO:0000256" key="1">
    <source>
        <dbReference type="ARBA" id="ARBA00023054"/>
    </source>
</evidence>
<dbReference type="RefSeq" id="XP_017270007.1">
    <property type="nucleotide sequence ID" value="XM_017414518.3"/>
</dbReference>
<organism evidence="4 5">
    <name type="scientific">Kryptolebias marmoratus</name>
    <name type="common">Mangrove killifish</name>
    <name type="synonym">Rivulus marmoratus</name>
    <dbReference type="NCBI Taxonomy" id="37003"/>
    <lineage>
        <taxon>Eukaryota</taxon>
        <taxon>Metazoa</taxon>
        <taxon>Chordata</taxon>
        <taxon>Craniata</taxon>
        <taxon>Vertebrata</taxon>
        <taxon>Euteleostomi</taxon>
        <taxon>Actinopterygii</taxon>
        <taxon>Neopterygii</taxon>
        <taxon>Teleostei</taxon>
        <taxon>Neoteleostei</taxon>
        <taxon>Acanthomorphata</taxon>
        <taxon>Ovalentaria</taxon>
        <taxon>Atherinomorphae</taxon>
        <taxon>Cyprinodontiformes</taxon>
        <taxon>Rivulidae</taxon>
        <taxon>Kryptolebias</taxon>
    </lineage>
</organism>
<evidence type="ECO:0000313" key="4">
    <source>
        <dbReference type="Ensembl" id="ENSKMAP00000009224.1"/>
    </source>
</evidence>
<dbReference type="GO" id="GO:0047496">
    <property type="term" value="P:vesicle transport along microtubule"/>
    <property type="evidence" value="ECO:0007669"/>
    <property type="project" value="TreeGrafter"/>
</dbReference>
<dbReference type="Proteomes" id="UP000264800">
    <property type="component" value="Unplaced"/>
</dbReference>
<dbReference type="Ensembl" id="ENSKMAT00000009359.1">
    <property type="protein sequence ID" value="ENSKMAP00000009224.1"/>
    <property type="gene ID" value="ENSKMAG00000006901.1"/>
</dbReference>
<dbReference type="GeneTree" id="ENSGT00940000157442"/>
<dbReference type="PANTHER" id="PTHR32123">
    <property type="entry name" value="BICD FAMILY-LIKE CARGO ADAPTER"/>
    <property type="match status" value="1"/>
</dbReference>
<feature type="compositionally biased region" description="Basic and acidic residues" evidence="3">
    <location>
        <begin position="428"/>
        <end position="439"/>
    </location>
</feature>
<feature type="region of interest" description="Disordered" evidence="3">
    <location>
        <begin position="420"/>
        <end position="439"/>
    </location>
</feature>
<feature type="coiled-coil region" evidence="2">
    <location>
        <begin position="504"/>
        <end position="559"/>
    </location>
</feature>
<dbReference type="STRING" id="37003.ENSKMAP00000009224"/>
<reference evidence="4" key="2">
    <citation type="submission" date="2025-09" db="UniProtKB">
        <authorList>
            <consortium name="Ensembl"/>
        </authorList>
    </citation>
    <scope>IDENTIFICATION</scope>
</reference>
<dbReference type="CTD" id="92558"/>
<sequence length="612" mass="70238">MSAFCLDLQTSSAGSAPLELDSDCMEPRAGPGPQEPGGCQGHPLRHAGSGGLGTALEEELAMITGERGGEEELSDPEAPALGRNSDLLLLFRQKEKDLVLAAKLGKALLERNQDLTKQYEKMHKDLNEKLEHLEQEKHELRRRLESREGEWEGRVAELETDVQQLQGELERHQVQLREADRDKTKAISELSEQNHRLLEQLSRAAEVERQLSTQVHSLRDNFREKSVSTSQHMTRLETLQAEQGLEIKMLSERKIELEHRVHTALEENELLQSTVDDLRERTLVLKRQCHEKDLQLRQNQLELQEVQVSHRQITARLAELTEEHSFQTLTPHPSSLLCEIEQSMEQEEQEQEREQLRLQLWEAYCEVRSLCSHLRGNDVTDSALSTDSSMDESSETSSVRDVPTGSLHTSLLELRRLTQNLLDGNESTESRRSEEEALEEQVRKLGEELQEVRDLYEAEQHKTRSKEEELHNQVALLSVEICSLQEENEQMRAMAEVQEPSEQLQSAIRDRDDAIAKKKAVEMELAKCKIDIMSLNSQLLDAIQQKLNLSQQLEAWQDDMHRVIDQQLMDKHQDEWRSAHSSLSESSGGQSSRRACRVSNRDKRLFSFFKKS</sequence>
<dbReference type="GO" id="GO:0055107">
    <property type="term" value="P:Golgi to secretory granule transport"/>
    <property type="evidence" value="ECO:0007669"/>
    <property type="project" value="TreeGrafter"/>
</dbReference>
<feature type="compositionally biased region" description="Low complexity" evidence="3">
    <location>
        <begin position="579"/>
        <end position="592"/>
    </location>
</feature>
<feature type="region of interest" description="Disordered" evidence="3">
    <location>
        <begin position="575"/>
        <end position="598"/>
    </location>
</feature>
<reference evidence="4" key="1">
    <citation type="submission" date="2025-08" db="UniProtKB">
        <authorList>
            <consortium name="Ensembl"/>
        </authorList>
    </citation>
    <scope>IDENTIFICATION</scope>
</reference>
<proteinExistence type="predicted"/>
<evidence type="ECO:0000256" key="3">
    <source>
        <dbReference type="SAM" id="MobiDB-lite"/>
    </source>
</evidence>
<dbReference type="GeneID" id="108234908"/>
<feature type="region of interest" description="Disordered" evidence="3">
    <location>
        <begin position="378"/>
        <end position="405"/>
    </location>
</feature>
<feature type="coiled-coil region" evidence="2">
    <location>
        <begin position="109"/>
        <end position="207"/>
    </location>
</feature>